<proteinExistence type="predicted"/>
<accession>A0ABP6NSJ9</accession>
<evidence type="ECO:0000313" key="4">
    <source>
        <dbReference type="EMBL" id="GAA3157123.1"/>
    </source>
</evidence>
<dbReference type="InterPro" id="IPR036452">
    <property type="entry name" value="Ribo_hydro-like"/>
</dbReference>
<keyword evidence="5" id="KW-1185">Reference proteome</keyword>
<gene>
    <name evidence="4" type="ORF">GCM10010466_55010</name>
</gene>
<evidence type="ECO:0000256" key="1">
    <source>
        <dbReference type="ARBA" id="ARBA00022801"/>
    </source>
</evidence>
<dbReference type="SUPFAM" id="SSF53590">
    <property type="entry name" value="Nucleoside hydrolase"/>
    <property type="match status" value="1"/>
</dbReference>
<dbReference type="PANTHER" id="PTHR12304">
    <property type="entry name" value="INOSINE-URIDINE PREFERRING NUCLEOSIDE HYDROLASE"/>
    <property type="match status" value="1"/>
</dbReference>
<dbReference type="RefSeq" id="WP_344864457.1">
    <property type="nucleotide sequence ID" value="NZ_BAAAUT010000055.1"/>
</dbReference>
<dbReference type="InterPro" id="IPR023186">
    <property type="entry name" value="IUNH"/>
</dbReference>
<dbReference type="Proteomes" id="UP001500320">
    <property type="component" value="Unassembled WGS sequence"/>
</dbReference>
<dbReference type="Gene3D" id="3.90.245.10">
    <property type="entry name" value="Ribonucleoside hydrolase-like"/>
    <property type="match status" value="1"/>
</dbReference>
<dbReference type="Pfam" id="PF01156">
    <property type="entry name" value="IU_nuc_hydro"/>
    <property type="match status" value="1"/>
</dbReference>
<keyword evidence="2" id="KW-0326">Glycosidase</keyword>
<evidence type="ECO:0000256" key="2">
    <source>
        <dbReference type="ARBA" id="ARBA00023295"/>
    </source>
</evidence>
<protein>
    <submittedName>
        <fullName evidence="4">Nucleoside hydrolase</fullName>
    </submittedName>
</protein>
<evidence type="ECO:0000313" key="5">
    <source>
        <dbReference type="Proteomes" id="UP001500320"/>
    </source>
</evidence>
<evidence type="ECO:0000259" key="3">
    <source>
        <dbReference type="Pfam" id="PF01156"/>
    </source>
</evidence>
<dbReference type="GO" id="GO:0016787">
    <property type="term" value="F:hydrolase activity"/>
    <property type="evidence" value="ECO:0007669"/>
    <property type="project" value="UniProtKB-KW"/>
</dbReference>
<keyword evidence="1 4" id="KW-0378">Hydrolase</keyword>
<feature type="domain" description="Inosine/uridine-preferring nucleoside hydrolase" evidence="3">
    <location>
        <begin position="6"/>
        <end position="303"/>
    </location>
</feature>
<dbReference type="InterPro" id="IPR001910">
    <property type="entry name" value="Inosine/uridine_hydrolase_dom"/>
</dbReference>
<dbReference type="EMBL" id="BAAAUT010000055">
    <property type="protein sequence ID" value="GAA3157123.1"/>
    <property type="molecule type" value="Genomic_DNA"/>
</dbReference>
<name>A0ABP6NSJ9_9ACTN</name>
<reference evidence="5" key="1">
    <citation type="journal article" date="2019" name="Int. J. Syst. Evol. Microbiol.">
        <title>The Global Catalogue of Microorganisms (GCM) 10K type strain sequencing project: providing services to taxonomists for standard genome sequencing and annotation.</title>
        <authorList>
            <consortium name="The Broad Institute Genomics Platform"/>
            <consortium name="The Broad Institute Genome Sequencing Center for Infectious Disease"/>
            <person name="Wu L."/>
            <person name="Ma J."/>
        </authorList>
    </citation>
    <scope>NUCLEOTIDE SEQUENCE [LARGE SCALE GENOMIC DNA]</scope>
    <source>
        <strain evidence="5">JCM 9373</strain>
    </source>
</reference>
<sequence length="317" mass="31934">MAPTKVIVDCDPGVDDALALAFALGSPELEVLGVTTVAGNVSLERATGNALRLREFLGAHGVPVVPGSPRALVRDGPERTGRAHGPSGLGAAVLPEPLLPAADGHAADFIAETVRDRPGEVVLIAIGPLTNVALALRQEPRVSEWARDLVVVGGPPGPAAPPGAAGPDPGFNLAADPEAAAVVFGAGRPVTAIGLGVSARARAGPAVRQRMRALGRLGRELLVPCVESYGRARGDDPAQGPPVHDACAVARVVDPRVVPAVPARVTVDTGGPETAGTAVAVRHPDGPANALVATGLDAGRCWELALAAYGRLAARLG</sequence>
<organism evidence="4 5">
    <name type="scientific">Planomonospora alba</name>
    <dbReference type="NCBI Taxonomy" id="161354"/>
    <lineage>
        <taxon>Bacteria</taxon>
        <taxon>Bacillati</taxon>
        <taxon>Actinomycetota</taxon>
        <taxon>Actinomycetes</taxon>
        <taxon>Streptosporangiales</taxon>
        <taxon>Streptosporangiaceae</taxon>
        <taxon>Planomonospora</taxon>
    </lineage>
</organism>
<dbReference type="PANTHER" id="PTHR12304:SF4">
    <property type="entry name" value="URIDINE NUCLEOSIDASE"/>
    <property type="match status" value="1"/>
</dbReference>
<comment type="caution">
    <text evidence="4">The sequence shown here is derived from an EMBL/GenBank/DDBJ whole genome shotgun (WGS) entry which is preliminary data.</text>
</comment>